<feature type="DNA-binding region" description="H-T-H motif" evidence="4">
    <location>
        <begin position="32"/>
        <end position="51"/>
    </location>
</feature>
<dbReference type="PANTHER" id="PTHR30055:SF234">
    <property type="entry name" value="HTH-TYPE TRANSCRIPTIONAL REGULATOR BETI"/>
    <property type="match status" value="1"/>
</dbReference>
<dbReference type="EMBL" id="BOOK01000043">
    <property type="protein sequence ID" value="GII03835.1"/>
    <property type="molecule type" value="Genomic_DNA"/>
</dbReference>
<keyword evidence="1" id="KW-0805">Transcription regulation</keyword>
<dbReference type="InterPro" id="IPR023772">
    <property type="entry name" value="DNA-bd_HTH_TetR-type_CS"/>
</dbReference>
<dbReference type="PRINTS" id="PR00455">
    <property type="entry name" value="HTHTETR"/>
</dbReference>
<evidence type="ECO:0000256" key="1">
    <source>
        <dbReference type="ARBA" id="ARBA00023015"/>
    </source>
</evidence>
<proteinExistence type="predicted"/>
<dbReference type="PANTHER" id="PTHR30055">
    <property type="entry name" value="HTH-TYPE TRANSCRIPTIONAL REGULATOR RUTR"/>
    <property type="match status" value="1"/>
</dbReference>
<evidence type="ECO:0000259" key="5">
    <source>
        <dbReference type="PROSITE" id="PS50977"/>
    </source>
</evidence>
<keyword evidence="2 4" id="KW-0238">DNA-binding</keyword>
<dbReference type="Gene3D" id="1.10.357.10">
    <property type="entry name" value="Tetracycline Repressor, domain 2"/>
    <property type="match status" value="1"/>
</dbReference>
<feature type="domain" description="HTH tetR-type" evidence="5">
    <location>
        <begin position="10"/>
        <end position="69"/>
    </location>
</feature>
<evidence type="ECO:0000313" key="6">
    <source>
        <dbReference type="EMBL" id="GII03835.1"/>
    </source>
</evidence>
<dbReference type="SUPFAM" id="SSF48498">
    <property type="entry name" value="Tetracyclin repressor-like, C-terminal domain"/>
    <property type="match status" value="1"/>
</dbReference>
<comment type="caution">
    <text evidence="6">The sequence shown here is derived from an EMBL/GenBank/DDBJ whole genome shotgun (WGS) entry which is preliminary data.</text>
</comment>
<dbReference type="InterPro" id="IPR009057">
    <property type="entry name" value="Homeodomain-like_sf"/>
</dbReference>
<gene>
    <name evidence="6" type="ORF">Pta02_58430</name>
</gene>
<keyword evidence="7" id="KW-1185">Reference proteome</keyword>
<dbReference type="InterPro" id="IPR050109">
    <property type="entry name" value="HTH-type_TetR-like_transc_reg"/>
</dbReference>
<protein>
    <submittedName>
        <fullName evidence="6">TetR family transcriptional regulator</fullName>
    </submittedName>
</protein>
<dbReference type="GO" id="GO:0003700">
    <property type="term" value="F:DNA-binding transcription factor activity"/>
    <property type="evidence" value="ECO:0007669"/>
    <property type="project" value="TreeGrafter"/>
</dbReference>
<keyword evidence="3" id="KW-0804">Transcription</keyword>
<dbReference type="PROSITE" id="PS50977">
    <property type="entry name" value="HTH_TETR_2"/>
    <property type="match status" value="1"/>
</dbReference>
<reference evidence="6" key="1">
    <citation type="submission" date="2021-01" db="EMBL/GenBank/DDBJ databases">
        <title>Whole genome shotgun sequence of Planobispora takensis NBRC 109077.</title>
        <authorList>
            <person name="Komaki H."/>
            <person name="Tamura T."/>
        </authorList>
    </citation>
    <scope>NUCLEOTIDE SEQUENCE</scope>
    <source>
        <strain evidence="6">NBRC 109077</strain>
    </source>
</reference>
<evidence type="ECO:0000256" key="3">
    <source>
        <dbReference type="ARBA" id="ARBA00023163"/>
    </source>
</evidence>
<evidence type="ECO:0000256" key="2">
    <source>
        <dbReference type="ARBA" id="ARBA00023125"/>
    </source>
</evidence>
<dbReference type="SUPFAM" id="SSF46689">
    <property type="entry name" value="Homeodomain-like"/>
    <property type="match status" value="1"/>
</dbReference>
<dbReference type="RefSeq" id="WP_239131299.1">
    <property type="nucleotide sequence ID" value="NZ_BOOK01000043.1"/>
</dbReference>
<dbReference type="InterPro" id="IPR001647">
    <property type="entry name" value="HTH_TetR"/>
</dbReference>
<organism evidence="6 7">
    <name type="scientific">Planobispora takensis</name>
    <dbReference type="NCBI Taxonomy" id="1367882"/>
    <lineage>
        <taxon>Bacteria</taxon>
        <taxon>Bacillati</taxon>
        <taxon>Actinomycetota</taxon>
        <taxon>Actinomycetes</taxon>
        <taxon>Streptosporangiales</taxon>
        <taxon>Streptosporangiaceae</taxon>
        <taxon>Planobispora</taxon>
    </lineage>
</organism>
<name>A0A8J3WW85_9ACTN</name>
<dbReference type="GO" id="GO:0000976">
    <property type="term" value="F:transcription cis-regulatory region binding"/>
    <property type="evidence" value="ECO:0007669"/>
    <property type="project" value="TreeGrafter"/>
</dbReference>
<dbReference type="AlphaFoldDB" id="A0A8J3WW85"/>
<dbReference type="Pfam" id="PF00440">
    <property type="entry name" value="TetR_N"/>
    <property type="match status" value="1"/>
</dbReference>
<evidence type="ECO:0000313" key="7">
    <source>
        <dbReference type="Proteomes" id="UP000634476"/>
    </source>
</evidence>
<sequence>MSKPLRADAQRNRARVLEVAAETFAAEGLSVSVHEIARRAGVGTGTVSRHFPTKEALFEAILLSRMEQLVQRAEALAEGTGQDRAYDEAFFAFFALMVEEGAGNRGLVDALAGAGFDFRSVEAERRYDVMGAWRELLRRAQQAGGIRADVDIADVKALLTGCIDRERSGVDPVARARLLAIVREGLRA</sequence>
<evidence type="ECO:0000256" key="4">
    <source>
        <dbReference type="PROSITE-ProRule" id="PRU00335"/>
    </source>
</evidence>
<dbReference type="InterPro" id="IPR049445">
    <property type="entry name" value="TetR_SbtR-like_C"/>
</dbReference>
<dbReference type="PROSITE" id="PS01081">
    <property type="entry name" value="HTH_TETR_1"/>
    <property type="match status" value="1"/>
</dbReference>
<accession>A0A8J3WW85</accession>
<dbReference type="Proteomes" id="UP000634476">
    <property type="component" value="Unassembled WGS sequence"/>
</dbReference>
<dbReference type="InterPro" id="IPR036271">
    <property type="entry name" value="Tet_transcr_reg_TetR-rel_C_sf"/>
</dbReference>
<dbReference type="Pfam" id="PF21597">
    <property type="entry name" value="TetR_C_43"/>
    <property type="match status" value="1"/>
</dbReference>